<name>M9R9E1_9RHOB</name>
<dbReference type="HOGENOM" id="CLU_1729522_0_0_5"/>
<accession>M9R9E1</accession>
<dbReference type="AlphaFoldDB" id="M9R9E1"/>
<sequence>MAHIGLVCRCGRFLLQNLGPQTCDIVKGSQKVAQRWAFGLTWRQRHQFTVIVQRHQMCDSNATVHASLTGAVTGLLRVVSNGPRRRPSVTEQTRLRNARGWIISCGVGISDGISNGEDALNSSVSIRQVMNARITTATFPMLQKSPIRSTL</sequence>
<gene>
    <name evidence="1" type="ORF">OAN307_c33190</name>
</gene>
<dbReference type="KEGG" id="oat:OAN307_c33190"/>
<protein>
    <submittedName>
        <fullName evidence="1">Uncharacterized protein</fullName>
    </submittedName>
</protein>
<organism evidence="1 2">
    <name type="scientific">Octadecabacter antarcticus 307</name>
    <dbReference type="NCBI Taxonomy" id="391626"/>
    <lineage>
        <taxon>Bacteria</taxon>
        <taxon>Pseudomonadati</taxon>
        <taxon>Pseudomonadota</taxon>
        <taxon>Alphaproteobacteria</taxon>
        <taxon>Rhodobacterales</taxon>
        <taxon>Roseobacteraceae</taxon>
        <taxon>Octadecabacter</taxon>
    </lineage>
</organism>
<evidence type="ECO:0000313" key="1">
    <source>
        <dbReference type="EMBL" id="AGI68827.1"/>
    </source>
</evidence>
<reference evidence="1 2" key="1">
    <citation type="journal article" date="2013" name="PLoS ONE">
        <title>Poles Apart: Arctic and Antarctic Octadecabacter strains Share High Genome Plasticity and a New Type of Xanthorhodopsin.</title>
        <authorList>
            <person name="Vollmers J."/>
            <person name="Voget S."/>
            <person name="Dietrich S."/>
            <person name="Gollnow K."/>
            <person name="Smits M."/>
            <person name="Meyer K."/>
            <person name="Brinkhoff T."/>
            <person name="Simon M."/>
            <person name="Daniel R."/>
        </authorList>
    </citation>
    <scope>NUCLEOTIDE SEQUENCE [LARGE SCALE GENOMIC DNA]</scope>
    <source>
        <strain evidence="1 2">307</strain>
    </source>
</reference>
<dbReference type="Proteomes" id="UP000005307">
    <property type="component" value="Chromosome"/>
</dbReference>
<evidence type="ECO:0000313" key="2">
    <source>
        <dbReference type="Proteomes" id="UP000005307"/>
    </source>
</evidence>
<keyword evidence="2" id="KW-1185">Reference proteome</keyword>
<proteinExistence type="predicted"/>
<dbReference type="EMBL" id="CP003740">
    <property type="protein sequence ID" value="AGI68827.1"/>
    <property type="molecule type" value="Genomic_DNA"/>
</dbReference>